<evidence type="ECO:0000313" key="2">
    <source>
        <dbReference type="Proteomes" id="UP000317648"/>
    </source>
</evidence>
<accession>A0A518DW79</accession>
<organism evidence="1 2">
    <name type="scientific">Lignipirellula cremea</name>
    <dbReference type="NCBI Taxonomy" id="2528010"/>
    <lineage>
        <taxon>Bacteria</taxon>
        <taxon>Pseudomonadati</taxon>
        <taxon>Planctomycetota</taxon>
        <taxon>Planctomycetia</taxon>
        <taxon>Pirellulales</taxon>
        <taxon>Pirellulaceae</taxon>
        <taxon>Lignipirellula</taxon>
    </lineage>
</organism>
<dbReference type="AlphaFoldDB" id="A0A518DW79"/>
<keyword evidence="2" id="KW-1185">Reference proteome</keyword>
<sequence length="76" mass="8200">MLGELLDHSDIMVRQAAIYALLTCPEQAWMYLEEIAKGLARSRVTGTCTTVAPTATATAKLAMLTFGADGYFFPPS</sequence>
<evidence type="ECO:0000313" key="1">
    <source>
        <dbReference type="EMBL" id="QDU96083.1"/>
    </source>
</evidence>
<dbReference type="EMBL" id="CP036433">
    <property type="protein sequence ID" value="QDU96083.1"/>
    <property type="molecule type" value="Genomic_DNA"/>
</dbReference>
<reference evidence="1 2" key="1">
    <citation type="submission" date="2019-02" db="EMBL/GenBank/DDBJ databases">
        <title>Deep-cultivation of Planctomycetes and their phenomic and genomic characterization uncovers novel biology.</title>
        <authorList>
            <person name="Wiegand S."/>
            <person name="Jogler M."/>
            <person name="Boedeker C."/>
            <person name="Pinto D."/>
            <person name="Vollmers J."/>
            <person name="Rivas-Marin E."/>
            <person name="Kohn T."/>
            <person name="Peeters S.H."/>
            <person name="Heuer A."/>
            <person name="Rast P."/>
            <person name="Oberbeckmann S."/>
            <person name="Bunk B."/>
            <person name="Jeske O."/>
            <person name="Meyerdierks A."/>
            <person name="Storesund J.E."/>
            <person name="Kallscheuer N."/>
            <person name="Luecker S."/>
            <person name="Lage O.M."/>
            <person name="Pohl T."/>
            <person name="Merkel B.J."/>
            <person name="Hornburger P."/>
            <person name="Mueller R.-W."/>
            <person name="Bruemmer F."/>
            <person name="Labrenz M."/>
            <person name="Spormann A.M."/>
            <person name="Op den Camp H."/>
            <person name="Overmann J."/>
            <person name="Amann R."/>
            <person name="Jetten M.S.M."/>
            <person name="Mascher T."/>
            <person name="Medema M.H."/>
            <person name="Devos D.P."/>
            <person name="Kaster A.-K."/>
            <person name="Ovreas L."/>
            <person name="Rohde M."/>
            <person name="Galperin M.Y."/>
            <person name="Jogler C."/>
        </authorList>
    </citation>
    <scope>NUCLEOTIDE SEQUENCE [LARGE SCALE GENOMIC DNA]</scope>
    <source>
        <strain evidence="1 2">Pla85_3_4</strain>
    </source>
</reference>
<dbReference type="RefSeq" id="WP_145054755.1">
    <property type="nucleotide sequence ID" value="NZ_CP036433.1"/>
</dbReference>
<protein>
    <submittedName>
        <fullName evidence="1">Uncharacterized protein</fullName>
    </submittedName>
</protein>
<gene>
    <name evidence="1" type="ORF">Pla8534_39020</name>
</gene>
<dbReference type="KEGG" id="lcre:Pla8534_39020"/>
<name>A0A518DW79_9BACT</name>
<proteinExistence type="predicted"/>
<dbReference type="Proteomes" id="UP000317648">
    <property type="component" value="Chromosome"/>
</dbReference>